<keyword evidence="3" id="KW-0677">Repeat</keyword>
<dbReference type="PANTHER" id="PTHR24369">
    <property type="entry name" value="ANTIGEN BSP, PUTATIVE-RELATED"/>
    <property type="match status" value="1"/>
</dbReference>
<keyword evidence="1" id="KW-0433">Leucine-rich repeat</keyword>
<keyword evidence="4" id="KW-1133">Transmembrane helix</keyword>
<dbReference type="SUPFAM" id="SSF52058">
    <property type="entry name" value="L domain-like"/>
    <property type="match status" value="1"/>
</dbReference>
<keyword evidence="4" id="KW-0812">Transmembrane</keyword>
<dbReference type="InterPro" id="IPR032675">
    <property type="entry name" value="LRR_dom_sf"/>
</dbReference>
<name>A0A9Q1CMD7_HOLLE</name>
<evidence type="ECO:0000313" key="6">
    <source>
        <dbReference type="Proteomes" id="UP001152320"/>
    </source>
</evidence>
<comment type="caution">
    <text evidence="5">The sequence shown here is derived from an EMBL/GenBank/DDBJ whole genome shotgun (WGS) entry which is preliminary data.</text>
</comment>
<dbReference type="Pfam" id="PF00560">
    <property type="entry name" value="LRR_1"/>
    <property type="match status" value="1"/>
</dbReference>
<evidence type="ECO:0000256" key="2">
    <source>
        <dbReference type="ARBA" id="ARBA00022729"/>
    </source>
</evidence>
<keyword evidence="2" id="KW-0732">Signal</keyword>
<dbReference type="SMART" id="SM00369">
    <property type="entry name" value="LRR_TYP"/>
    <property type="match status" value="10"/>
</dbReference>
<organism evidence="5 6">
    <name type="scientific">Holothuria leucospilota</name>
    <name type="common">Black long sea cucumber</name>
    <name type="synonym">Mertensiothuria leucospilota</name>
    <dbReference type="NCBI Taxonomy" id="206669"/>
    <lineage>
        <taxon>Eukaryota</taxon>
        <taxon>Metazoa</taxon>
        <taxon>Echinodermata</taxon>
        <taxon>Eleutherozoa</taxon>
        <taxon>Echinozoa</taxon>
        <taxon>Holothuroidea</taxon>
        <taxon>Aspidochirotacea</taxon>
        <taxon>Aspidochirotida</taxon>
        <taxon>Holothuriidae</taxon>
        <taxon>Holothuria</taxon>
    </lineage>
</organism>
<dbReference type="OrthoDB" id="694479at2759"/>
<dbReference type="PANTHER" id="PTHR24369:SF210">
    <property type="entry name" value="CHAOPTIN-RELATED"/>
    <property type="match status" value="1"/>
</dbReference>
<accession>A0A9Q1CMD7</accession>
<evidence type="ECO:0000256" key="3">
    <source>
        <dbReference type="ARBA" id="ARBA00022737"/>
    </source>
</evidence>
<feature type="transmembrane region" description="Helical" evidence="4">
    <location>
        <begin position="425"/>
        <end position="447"/>
    </location>
</feature>
<evidence type="ECO:0000256" key="4">
    <source>
        <dbReference type="SAM" id="Phobius"/>
    </source>
</evidence>
<dbReference type="GO" id="GO:0005886">
    <property type="term" value="C:plasma membrane"/>
    <property type="evidence" value="ECO:0007669"/>
    <property type="project" value="TreeGrafter"/>
</dbReference>
<dbReference type="InterPro" id="IPR050541">
    <property type="entry name" value="LRR_TM_domain-containing"/>
</dbReference>
<keyword evidence="6" id="KW-1185">Reference proteome</keyword>
<reference evidence="5" key="1">
    <citation type="submission" date="2021-10" db="EMBL/GenBank/DDBJ databases">
        <title>Tropical sea cucumber genome reveals ecological adaptation and Cuvierian tubules defense mechanism.</title>
        <authorList>
            <person name="Chen T."/>
        </authorList>
    </citation>
    <scope>NUCLEOTIDE SEQUENCE</scope>
    <source>
        <strain evidence="5">Nanhai2018</strain>
        <tissue evidence="5">Muscle</tissue>
    </source>
</reference>
<evidence type="ECO:0000313" key="5">
    <source>
        <dbReference type="EMBL" id="KAJ8047951.1"/>
    </source>
</evidence>
<dbReference type="Pfam" id="PF13855">
    <property type="entry name" value="LRR_8"/>
    <property type="match status" value="2"/>
</dbReference>
<sequence>MNLNKASELGDELENPKSLEAIIIANSNVSFIENGDWNFLSNLTSLKYLTFYNNNITNLSGLMSTHMKNLDNLETLTVSINRLSVFPVEKITVLKRLKNLDLECNQLQTLGEGQWNLPFLNRLYLNKNEISSVKAGQLKGLSNLTNLYLSYNRITYFSLKFLDSVPKLQFLVLSHNRLLHLSEYSVLHTSLRLINLQNNFFESLNPEAFVGIKALEIILVSINQIKDPPTTKHDVNVTAGINLSVRLNKIENLSPLFFDNFPNILSLSVSENRISRIEDNTFRSVTNITSLDMEQNKIHTLAGNLFKHLHQLSVIRLSHNRISVLDPCIFESLSIQTKLILTYNPIVCNCSVVPLIKWMNRAIMSRADFPKCQSPEFLQNQTIHLAELPNNCSSHGACRDLSLVTVSDATQAIPTSPVLPNFTSYVKLTLICVGLVSCFVCFGILHFKLMLRRN</sequence>
<dbReference type="PROSITE" id="PS51450">
    <property type="entry name" value="LRR"/>
    <property type="match status" value="3"/>
</dbReference>
<dbReference type="EMBL" id="JAIZAY010000001">
    <property type="protein sequence ID" value="KAJ8047951.1"/>
    <property type="molecule type" value="Genomic_DNA"/>
</dbReference>
<protein>
    <submittedName>
        <fullName evidence="5">Platelet glycoprotein V</fullName>
    </submittedName>
</protein>
<gene>
    <name evidence="5" type="ORF">HOLleu_00079</name>
</gene>
<keyword evidence="4" id="KW-0472">Membrane</keyword>
<dbReference type="Proteomes" id="UP001152320">
    <property type="component" value="Chromosome 1"/>
</dbReference>
<proteinExistence type="predicted"/>
<dbReference type="SMART" id="SM00365">
    <property type="entry name" value="LRR_SD22"/>
    <property type="match status" value="4"/>
</dbReference>
<dbReference type="AlphaFoldDB" id="A0A9Q1CMD7"/>
<dbReference type="InterPro" id="IPR003591">
    <property type="entry name" value="Leu-rich_rpt_typical-subtyp"/>
</dbReference>
<dbReference type="InterPro" id="IPR001611">
    <property type="entry name" value="Leu-rich_rpt"/>
</dbReference>
<dbReference type="Gene3D" id="3.80.10.10">
    <property type="entry name" value="Ribonuclease Inhibitor"/>
    <property type="match status" value="2"/>
</dbReference>
<evidence type="ECO:0000256" key="1">
    <source>
        <dbReference type="ARBA" id="ARBA00022614"/>
    </source>
</evidence>